<protein>
    <submittedName>
        <fullName evidence="2">Uncharacterized protein</fullName>
    </submittedName>
</protein>
<dbReference type="AlphaFoldDB" id="A0A8T0QDY1"/>
<evidence type="ECO:0000313" key="2">
    <source>
        <dbReference type="EMBL" id="KAG2573297.1"/>
    </source>
</evidence>
<dbReference type="EMBL" id="CM029049">
    <property type="protein sequence ID" value="KAG2573297.1"/>
    <property type="molecule type" value="Genomic_DNA"/>
</dbReference>
<gene>
    <name evidence="2" type="ORF">PVAP13_7KG242655</name>
</gene>
<feature type="non-terminal residue" evidence="2">
    <location>
        <position position="1"/>
    </location>
</feature>
<organism evidence="2 3">
    <name type="scientific">Panicum virgatum</name>
    <name type="common">Blackwell switchgrass</name>
    <dbReference type="NCBI Taxonomy" id="38727"/>
    <lineage>
        <taxon>Eukaryota</taxon>
        <taxon>Viridiplantae</taxon>
        <taxon>Streptophyta</taxon>
        <taxon>Embryophyta</taxon>
        <taxon>Tracheophyta</taxon>
        <taxon>Spermatophyta</taxon>
        <taxon>Magnoliopsida</taxon>
        <taxon>Liliopsida</taxon>
        <taxon>Poales</taxon>
        <taxon>Poaceae</taxon>
        <taxon>PACMAD clade</taxon>
        <taxon>Panicoideae</taxon>
        <taxon>Panicodae</taxon>
        <taxon>Paniceae</taxon>
        <taxon>Panicinae</taxon>
        <taxon>Panicum</taxon>
        <taxon>Panicum sect. Hiantes</taxon>
    </lineage>
</organism>
<dbReference type="Proteomes" id="UP000823388">
    <property type="component" value="Chromosome 7K"/>
</dbReference>
<feature type="compositionally biased region" description="Low complexity" evidence="1">
    <location>
        <begin position="112"/>
        <end position="121"/>
    </location>
</feature>
<feature type="region of interest" description="Disordered" evidence="1">
    <location>
        <begin position="1"/>
        <end position="100"/>
    </location>
</feature>
<comment type="caution">
    <text evidence="2">The sequence shown here is derived from an EMBL/GenBank/DDBJ whole genome shotgun (WGS) entry which is preliminary data.</text>
</comment>
<evidence type="ECO:0000256" key="1">
    <source>
        <dbReference type="SAM" id="MobiDB-lite"/>
    </source>
</evidence>
<proteinExistence type="predicted"/>
<feature type="compositionally biased region" description="Basic and acidic residues" evidence="1">
    <location>
        <begin position="31"/>
        <end position="41"/>
    </location>
</feature>
<evidence type="ECO:0000313" key="3">
    <source>
        <dbReference type="Proteomes" id="UP000823388"/>
    </source>
</evidence>
<feature type="compositionally biased region" description="Basic and acidic residues" evidence="1">
    <location>
        <begin position="63"/>
        <end position="72"/>
    </location>
</feature>
<name>A0A8T0QDY1_PANVG</name>
<keyword evidence="3" id="KW-1185">Reference proteome</keyword>
<reference evidence="2 3" key="1">
    <citation type="submission" date="2020-05" db="EMBL/GenBank/DDBJ databases">
        <title>WGS assembly of Panicum virgatum.</title>
        <authorList>
            <person name="Lovell J.T."/>
            <person name="Jenkins J."/>
            <person name="Shu S."/>
            <person name="Juenger T.E."/>
            <person name="Schmutz J."/>
        </authorList>
    </citation>
    <scope>NUCLEOTIDE SEQUENCE [LARGE SCALE GENOMIC DNA]</scope>
    <source>
        <strain evidence="3">cv. AP13</strain>
    </source>
</reference>
<accession>A0A8T0QDY1</accession>
<sequence>SDPSPAALAHGARTPVSGSVGFLHAPGPRRRPCESETDARSRQAGASQRDPARAVRPPPSSSRHREAGEVRGRRQTGQNAALPASFVRARARPSAWGSDGDDRIALRRRAAPARTPAALKPPRVRARECDEAPATAINRGAAPLPPACSFVID</sequence>
<feature type="region of interest" description="Disordered" evidence="1">
    <location>
        <begin position="107"/>
        <end position="126"/>
    </location>
</feature>